<evidence type="ECO:0008006" key="4">
    <source>
        <dbReference type="Google" id="ProtNLM"/>
    </source>
</evidence>
<dbReference type="EMBL" id="WIXP02000010">
    <property type="protein sequence ID" value="KAF6204498.1"/>
    <property type="molecule type" value="Genomic_DNA"/>
</dbReference>
<evidence type="ECO:0000313" key="3">
    <source>
        <dbReference type="Proteomes" id="UP000466442"/>
    </source>
</evidence>
<dbReference type="InterPro" id="IPR005312">
    <property type="entry name" value="DUF1759"/>
</dbReference>
<feature type="compositionally biased region" description="Polar residues" evidence="1">
    <location>
        <begin position="407"/>
        <end position="423"/>
    </location>
</feature>
<evidence type="ECO:0000256" key="1">
    <source>
        <dbReference type="SAM" id="MobiDB-lite"/>
    </source>
</evidence>
<dbReference type="PANTHER" id="PTHR47331">
    <property type="entry name" value="PHD-TYPE DOMAIN-CONTAINING PROTEIN"/>
    <property type="match status" value="1"/>
</dbReference>
<organism evidence="2 3">
    <name type="scientific">Apolygus lucorum</name>
    <name type="common">Small green plant bug</name>
    <name type="synonym">Lygocoris lucorum</name>
    <dbReference type="NCBI Taxonomy" id="248454"/>
    <lineage>
        <taxon>Eukaryota</taxon>
        <taxon>Metazoa</taxon>
        <taxon>Ecdysozoa</taxon>
        <taxon>Arthropoda</taxon>
        <taxon>Hexapoda</taxon>
        <taxon>Insecta</taxon>
        <taxon>Pterygota</taxon>
        <taxon>Neoptera</taxon>
        <taxon>Paraneoptera</taxon>
        <taxon>Hemiptera</taxon>
        <taxon>Heteroptera</taxon>
        <taxon>Panheteroptera</taxon>
        <taxon>Cimicomorpha</taxon>
        <taxon>Miridae</taxon>
        <taxon>Mirini</taxon>
        <taxon>Apolygus</taxon>
    </lineage>
</organism>
<feature type="compositionally biased region" description="Basic and acidic residues" evidence="1">
    <location>
        <begin position="300"/>
        <end position="317"/>
    </location>
</feature>
<comment type="caution">
    <text evidence="2">The sequence shown here is derived from an EMBL/GenBank/DDBJ whole genome shotgun (WGS) entry which is preliminary data.</text>
</comment>
<proteinExistence type="predicted"/>
<dbReference type="PANTHER" id="PTHR47331:SF1">
    <property type="entry name" value="GAG-LIKE PROTEIN"/>
    <property type="match status" value="1"/>
</dbReference>
<feature type="region of interest" description="Disordered" evidence="1">
    <location>
        <begin position="402"/>
        <end position="423"/>
    </location>
</feature>
<accession>A0A8S9X825</accession>
<protein>
    <recommendedName>
        <fullName evidence="4">Peptidase aspartic putative domain-containing protein</fullName>
    </recommendedName>
</protein>
<dbReference type="AlphaFoldDB" id="A0A8S9X825"/>
<gene>
    <name evidence="2" type="ORF">GE061_002840</name>
</gene>
<name>A0A8S9X825_APOLU</name>
<reference evidence="2" key="1">
    <citation type="journal article" date="2021" name="Mol. Ecol. Resour.">
        <title>Apolygus lucorum genome provides insights into omnivorousness and mesophyll feeding.</title>
        <authorList>
            <person name="Liu Y."/>
            <person name="Liu H."/>
            <person name="Wang H."/>
            <person name="Huang T."/>
            <person name="Liu B."/>
            <person name="Yang B."/>
            <person name="Yin L."/>
            <person name="Li B."/>
            <person name="Zhang Y."/>
            <person name="Zhang S."/>
            <person name="Jiang F."/>
            <person name="Zhang X."/>
            <person name="Ren Y."/>
            <person name="Wang B."/>
            <person name="Wang S."/>
            <person name="Lu Y."/>
            <person name="Wu K."/>
            <person name="Fan W."/>
            <person name="Wang G."/>
        </authorList>
    </citation>
    <scope>NUCLEOTIDE SEQUENCE</scope>
    <source>
        <strain evidence="2">12Hb</strain>
    </source>
</reference>
<dbReference type="Pfam" id="PF03564">
    <property type="entry name" value="DUF1759"/>
    <property type="match status" value="1"/>
</dbReference>
<dbReference type="OrthoDB" id="6619879at2759"/>
<sequence>MPVIDDYRFLVTLLTNKMNRAAVVATQVENTPTSKNKVLLRVMSDRIDEWFNVYNDNITKIAAYNKKNDITEDLEDQVASFETEYYQVKAVLSSLAPLSGDPSVVDVQNSNPRLSGNQLGSSSIQLPKLKLPEFGGVLKEWQGFSELFKATVHENQAISDVQRHAYLRAALQGEALALISALPLTGPNYSVAWGILKQQYDNTHLQTNAHLETLLSLPITSANPNQIRSFACQISESIGALQALGHEVQGWVVPVLFLLCKRLHNKLREEWESRILVEPATSIQEFVDFLHERARILEAVHPSHEHKPTNKTSDQRGGRTRGVTTLVVDASSSSCIKCAAAHPLHSCGAFRRESVSKRFSFAKSKGLCLVCLLPGHFSNKCPRANACRHCSMRHHTLLHFRAPEPTSGDTMTPTSSPGSPESRNVATYQLSTPMRGQVIVATAIGRVADRMGSYKDVRILIDPASQATFITRDCVTKLGLVPTRAEVPVQGMGQTSLGVCKEKVFCKFEPVGAVDLQLEALVVNHIARAPSARLQPLPSDRTAGKKLADPQYFQPRDVDLLLGAEWFGHVMLGRPVRGPPGTPSLMESIWGHCLIGRHGRADAAITSVFLAHSEDTGDILRRFWEIEEPPPAKIVKPEDRICEEHYNTTVSRQDDGRYVVALPFLPDHPPLGDSRQAALRRFLSMERRLDCNPALKRHYLDFMKDYLDQGHMTVADGPSIGQNYKPTL</sequence>
<feature type="region of interest" description="Disordered" evidence="1">
    <location>
        <begin position="300"/>
        <end position="321"/>
    </location>
</feature>
<keyword evidence="3" id="KW-1185">Reference proteome</keyword>
<dbReference type="Proteomes" id="UP000466442">
    <property type="component" value="Unassembled WGS sequence"/>
</dbReference>
<evidence type="ECO:0000313" key="2">
    <source>
        <dbReference type="EMBL" id="KAF6204498.1"/>
    </source>
</evidence>